<dbReference type="InterPro" id="IPR013525">
    <property type="entry name" value="ABC2_TM"/>
</dbReference>
<dbReference type="GO" id="GO:0016020">
    <property type="term" value="C:membrane"/>
    <property type="evidence" value="ECO:0007669"/>
    <property type="project" value="UniProtKB-SubCell"/>
</dbReference>
<reference evidence="10" key="1">
    <citation type="submission" date="2021-07" db="EMBL/GenBank/DDBJ databases">
        <authorList>
            <person name="Catto M.A."/>
            <person name="Jacobson A."/>
            <person name="Kennedy G."/>
            <person name="Labadie P."/>
            <person name="Hunt B.G."/>
            <person name="Srinivasan R."/>
        </authorList>
    </citation>
    <scope>NUCLEOTIDE SEQUENCE</scope>
    <source>
        <strain evidence="10">PL_HMW_Pooled</strain>
        <tissue evidence="10">Head</tissue>
    </source>
</reference>
<dbReference type="InterPro" id="IPR017871">
    <property type="entry name" value="ABC_transporter-like_CS"/>
</dbReference>
<feature type="transmembrane region" description="Helical" evidence="7">
    <location>
        <begin position="551"/>
        <end position="578"/>
    </location>
</feature>
<evidence type="ECO:0000256" key="7">
    <source>
        <dbReference type="SAM" id="Phobius"/>
    </source>
</evidence>
<dbReference type="InterPro" id="IPR027417">
    <property type="entry name" value="P-loop_NTPase"/>
</dbReference>
<evidence type="ECO:0000259" key="8">
    <source>
        <dbReference type="PROSITE" id="PS50893"/>
    </source>
</evidence>
<dbReference type="CDD" id="cd03230">
    <property type="entry name" value="ABC_DR_subfamily_A"/>
    <property type="match status" value="1"/>
</dbReference>
<name>A0AAE1LCA1_9NEOP</name>
<dbReference type="PROSITE" id="PS00211">
    <property type="entry name" value="ABC_TRANSPORTER_1"/>
    <property type="match status" value="1"/>
</dbReference>
<evidence type="ECO:0000256" key="5">
    <source>
        <dbReference type="ARBA" id="ARBA00022989"/>
    </source>
</evidence>
<evidence type="ECO:0000313" key="11">
    <source>
        <dbReference type="Proteomes" id="UP001219518"/>
    </source>
</evidence>
<dbReference type="EMBL" id="JAHWGI010000302">
    <property type="protein sequence ID" value="KAK3912847.1"/>
    <property type="molecule type" value="Genomic_DNA"/>
</dbReference>
<dbReference type="GO" id="GO:0005524">
    <property type="term" value="F:ATP binding"/>
    <property type="evidence" value="ECO:0007669"/>
    <property type="project" value="UniProtKB-KW"/>
</dbReference>
<dbReference type="PANTHER" id="PTHR43038">
    <property type="entry name" value="ATP-BINDING CASSETTE, SUB-FAMILY H, MEMBER 1"/>
    <property type="match status" value="1"/>
</dbReference>
<evidence type="ECO:0000256" key="3">
    <source>
        <dbReference type="ARBA" id="ARBA00022741"/>
    </source>
</evidence>
<protein>
    <submittedName>
        <fullName evidence="10">ABC transporter G family member 20</fullName>
    </submittedName>
</protein>
<dbReference type="PROSITE" id="PS50893">
    <property type="entry name" value="ABC_TRANSPORTER_2"/>
    <property type="match status" value="1"/>
</dbReference>
<comment type="caution">
    <text evidence="10">The sequence shown here is derived from an EMBL/GenBank/DDBJ whole genome shotgun (WGS) entry which is preliminary data.</text>
</comment>
<feature type="domain" description="ABC transporter" evidence="8">
    <location>
        <begin position="12"/>
        <end position="252"/>
    </location>
</feature>
<feature type="domain" description="ABC transmembrane type-2" evidence="9">
    <location>
        <begin position="457"/>
        <end position="701"/>
    </location>
</feature>
<dbReference type="PANTHER" id="PTHR43038:SF3">
    <property type="entry name" value="ABC TRANSPORTER G FAMILY MEMBER 20 ISOFORM X1"/>
    <property type="match status" value="1"/>
</dbReference>
<keyword evidence="6 7" id="KW-0472">Membrane</keyword>
<dbReference type="SUPFAM" id="SSF52540">
    <property type="entry name" value="P-loop containing nucleoside triphosphate hydrolases"/>
    <property type="match status" value="1"/>
</dbReference>
<proteinExistence type="predicted"/>
<reference evidence="10" key="2">
    <citation type="journal article" date="2023" name="BMC Genomics">
        <title>Pest status, molecular evolution, and epigenetic factors derived from the genome assembly of Frankliniella fusca, a thysanopteran phytovirus vector.</title>
        <authorList>
            <person name="Catto M.A."/>
            <person name="Labadie P.E."/>
            <person name="Jacobson A.L."/>
            <person name="Kennedy G.G."/>
            <person name="Srinivasan R."/>
            <person name="Hunt B.G."/>
        </authorList>
    </citation>
    <scope>NUCLEOTIDE SEQUENCE</scope>
    <source>
        <strain evidence="10">PL_HMW_Pooled</strain>
    </source>
</reference>
<evidence type="ECO:0000256" key="2">
    <source>
        <dbReference type="ARBA" id="ARBA00022692"/>
    </source>
</evidence>
<keyword evidence="2 7" id="KW-0812">Transmembrane</keyword>
<accession>A0AAE1LCA1</accession>
<dbReference type="PROSITE" id="PS51012">
    <property type="entry name" value="ABC_TM2"/>
    <property type="match status" value="1"/>
</dbReference>
<dbReference type="GO" id="GO:0016887">
    <property type="term" value="F:ATP hydrolysis activity"/>
    <property type="evidence" value="ECO:0007669"/>
    <property type="project" value="InterPro"/>
</dbReference>
<evidence type="ECO:0000256" key="4">
    <source>
        <dbReference type="ARBA" id="ARBA00022840"/>
    </source>
</evidence>
<evidence type="ECO:0000256" key="6">
    <source>
        <dbReference type="ARBA" id="ARBA00023136"/>
    </source>
</evidence>
<dbReference type="Pfam" id="PF00005">
    <property type="entry name" value="ABC_tran"/>
    <property type="match status" value="1"/>
</dbReference>
<dbReference type="Proteomes" id="UP001219518">
    <property type="component" value="Unassembled WGS sequence"/>
</dbReference>
<organism evidence="10 11">
    <name type="scientific">Frankliniella fusca</name>
    <dbReference type="NCBI Taxonomy" id="407009"/>
    <lineage>
        <taxon>Eukaryota</taxon>
        <taxon>Metazoa</taxon>
        <taxon>Ecdysozoa</taxon>
        <taxon>Arthropoda</taxon>
        <taxon>Hexapoda</taxon>
        <taxon>Insecta</taxon>
        <taxon>Pterygota</taxon>
        <taxon>Neoptera</taxon>
        <taxon>Paraneoptera</taxon>
        <taxon>Thysanoptera</taxon>
        <taxon>Terebrantia</taxon>
        <taxon>Thripoidea</taxon>
        <taxon>Thripidae</taxon>
        <taxon>Frankliniella</taxon>
    </lineage>
</organism>
<dbReference type="InterPro" id="IPR003439">
    <property type="entry name" value="ABC_transporter-like_ATP-bd"/>
</dbReference>
<evidence type="ECO:0000256" key="1">
    <source>
        <dbReference type="ARBA" id="ARBA00004141"/>
    </source>
</evidence>
<comment type="subcellular location">
    <subcellularLocation>
        <location evidence="1">Membrane</location>
        <topology evidence="1">Multi-pass membrane protein</topology>
    </subcellularLocation>
</comment>
<keyword evidence="4" id="KW-0067">ATP-binding</keyword>
<gene>
    <name evidence="10" type="ORF">KUF71_004797</name>
</gene>
<keyword evidence="11" id="KW-1185">Reference proteome</keyword>
<dbReference type="InterPro" id="IPR003593">
    <property type="entry name" value="AAA+_ATPase"/>
</dbReference>
<keyword evidence="3" id="KW-0547">Nucleotide-binding</keyword>
<dbReference type="GO" id="GO:0140359">
    <property type="term" value="F:ABC-type transporter activity"/>
    <property type="evidence" value="ECO:0007669"/>
    <property type="project" value="InterPro"/>
</dbReference>
<evidence type="ECO:0000259" key="9">
    <source>
        <dbReference type="PROSITE" id="PS51012"/>
    </source>
</evidence>
<dbReference type="AlphaFoldDB" id="A0AAE1LCA1"/>
<evidence type="ECO:0000313" key="10">
    <source>
        <dbReference type="EMBL" id="KAK3912847.1"/>
    </source>
</evidence>
<dbReference type="Pfam" id="PF12698">
    <property type="entry name" value="ABC2_membrane_3"/>
    <property type="match status" value="1"/>
</dbReference>
<keyword evidence="5 7" id="KW-1133">Transmembrane helix</keyword>
<dbReference type="Gene3D" id="3.40.50.300">
    <property type="entry name" value="P-loop containing nucleotide triphosphate hydrolases"/>
    <property type="match status" value="1"/>
</dbReference>
<feature type="transmembrane region" description="Helical" evidence="7">
    <location>
        <begin position="676"/>
        <end position="698"/>
    </location>
</feature>
<dbReference type="SMART" id="SM00382">
    <property type="entry name" value="AAA"/>
    <property type="match status" value="1"/>
</dbReference>
<feature type="transmembrane region" description="Helical" evidence="7">
    <location>
        <begin position="584"/>
        <end position="609"/>
    </location>
</feature>
<sequence>MAASAVAPDIAISIRNAYKEYGGGWTLNGKQAPVKILKGLNMTVASGTIYGLLGSSGCGKSTILKAIVGQHRFTSGELRVLGSVPGSAGAEIPGPAIGYMPQELGLYEEFNIKETLWYFGRIAGLDDETIEKQTRSVMKLLDLPKHGAPVGSLSGGQQRRVSFAVALLHRPALLILDEPTVGVDPVLRQSIWDHLMEMVTTKKTTVIITTHYIEEARSAHAIGLMRNGVLLAQASPDDLLTRFSCDNLEDVLLLLSRQQEQRGAIQGHEDESTSFVPAAPAESDNMYHVLPSEGTSLSQGSTVWSRFHALVWRNITWLRRSKVIGMLVILSVVQSCTFCWSIGRDPKDLPMTIVNEESNCTEPGDILWHGRCGNNTQVSCIYIEMVSNKDVDFEWFTDYEEALQQVKDGKSWGVLYFRHNFTKSLYERIESGRQTSDADVEASTVDITMDMTDAMISQLLKKKLQDLMQLFIKDMFSDCGYPRMAGALPVEFEEPVYGENEPEFIDFASPGMICSLVFMLAGNSAMCALLPEKRNSILERQLVTGVKLMEVLYAHYVVQLLLMALQTVIIFTMMFGVFQLNIEGSFWIAFLLMFILGLSGMWFGFLVALHAPTEWAASLIGMALSFVFMFVGSVSWPWEGMHESLRHMSHALPLTYPVHGLRVIMGRGWGFDEWDVVSAFLITSGWFAFFLVLSHVSIRMQKVLRYSLCVVA</sequence>
<feature type="transmembrane region" description="Helical" evidence="7">
    <location>
        <begin position="507"/>
        <end position="530"/>
    </location>
</feature>
<feature type="transmembrane region" description="Helical" evidence="7">
    <location>
        <begin position="616"/>
        <end position="638"/>
    </location>
</feature>
<dbReference type="InterPro" id="IPR047817">
    <property type="entry name" value="ABC2_TM_bact-type"/>
</dbReference>